<evidence type="ECO:0000259" key="1">
    <source>
        <dbReference type="Pfam" id="PF03235"/>
    </source>
</evidence>
<protein>
    <recommendedName>
        <fullName evidence="6">DUF262 domain-containing protein</fullName>
    </recommendedName>
</protein>
<feature type="domain" description="GmrSD restriction endonucleases N-terminal" evidence="1">
    <location>
        <begin position="12"/>
        <end position="239"/>
    </location>
</feature>
<dbReference type="RefSeq" id="WP_075976594.1">
    <property type="nucleotide sequence ID" value="NZ_MKQR01000021.1"/>
</dbReference>
<dbReference type="InterPro" id="IPR040843">
    <property type="entry name" value="RAMA"/>
</dbReference>
<dbReference type="EMBL" id="MKQR01000021">
    <property type="protein sequence ID" value="OLR91522.1"/>
    <property type="molecule type" value="Genomic_DNA"/>
</dbReference>
<dbReference type="STRING" id="1193682.BJP25_25435"/>
<dbReference type="OrthoDB" id="9798761at2"/>
<evidence type="ECO:0000259" key="3">
    <source>
        <dbReference type="Pfam" id="PF18755"/>
    </source>
</evidence>
<name>A0A1Q9LHK1_9PSEU</name>
<proteinExistence type="predicted"/>
<feature type="domain" description="RAMA" evidence="3">
    <location>
        <begin position="614"/>
        <end position="695"/>
    </location>
</feature>
<feature type="domain" description="GmrSD restriction endonucleases C-terminal" evidence="2">
    <location>
        <begin position="440"/>
        <end position="586"/>
    </location>
</feature>
<gene>
    <name evidence="4" type="ORF">BJP25_25435</name>
</gene>
<dbReference type="InterPro" id="IPR011089">
    <property type="entry name" value="GmrSD_C"/>
</dbReference>
<dbReference type="Proteomes" id="UP000186040">
    <property type="component" value="Unassembled WGS sequence"/>
</dbReference>
<dbReference type="AlphaFoldDB" id="A0A1Q9LHK1"/>
<evidence type="ECO:0000313" key="4">
    <source>
        <dbReference type="EMBL" id="OLR91522.1"/>
    </source>
</evidence>
<accession>A0A1Q9LHK1</accession>
<dbReference type="InterPro" id="IPR004919">
    <property type="entry name" value="GmrSD_N"/>
</dbReference>
<organism evidence="4 5">
    <name type="scientific">Actinokineospora bangkokensis</name>
    <dbReference type="NCBI Taxonomy" id="1193682"/>
    <lineage>
        <taxon>Bacteria</taxon>
        <taxon>Bacillati</taxon>
        <taxon>Actinomycetota</taxon>
        <taxon>Actinomycetes</taxon>
        <taxon>Pseudonocardiales</taxon>
        <taxon>Pseudonocardiaceae</taxon>
        <taxon>Actinokineospora</taxon>
    </lineage>
</organism>
<dbReference type="PANTHER" id="PTHR35149:SF1">
    <property type="entry name" value="DUF5655 DOMAIN-CONTAINING PROTEIN"/>
    <property type="match status" value="1"/>
</dbReference>
<dbReference type="Pfam" id="PF07510">
    <property type="entry name" value="GmrSD_C"/>
    <property type="match status" value="1"/>
</dbReference>
<evidence type="ECO:0008006" key="6">
    <source>
        <dbReference type="Google" id="ProtNLM"/>
    </source>
</evidence>
<keyword evidence="5" id="KW-1185">Reference proteome</keyword>
<sequence>MDTAVLTPLQVFNLPQHLVIPRFQRRYVWDEERQWRPLWDDVRRVADARLADPLGQAVHFLGAIVVQSVPNAVGAVQVRQVIDGQQRLTTLQLLMDAIAGVLEGRGLDNLAKQLDGLTHNAEHFVASAEDRLKLRQTNDDRDAYGEVMRADPPVDYAALAHGGSKPARAHRFFSERVEEWLGDEDDAGRAQALALAVTQALQLVVIDLKADENSQEIFETLNDRGQPLTAADLVKNFVFQQLAVEGADVDAAYERDWPFDAPFWEQDVASGGYPLSRGSLFINQWLTSRTGEEVSPRQTFTRFKAFVNHGGVSVAELLPVLRVQAELYQRWAVRAEDPTADLGPVELSVYRTQVSGIEVTKPLLIWLHEPGAERPPAVVAGVVRAVESWVFRRLLLRLPGTDLGRVVAELISNHRGTASAELERAVVEHLARLAVVSTYWPGDEQVRRAMGTEFAYTRFRRGRLRMFLETAEDHLRGYTSAKPLAGHRVPRGRYTVEHLLPQSWDEHWPVDGVAAAEERRAHVHRLGNLTLLTGALNTKVANGPWALKRAALHDHDVFLLNKRVCEASVEGWDEGRIDRRTGELVDALLATWPVPEGHVGEVRDPLPAALPWVGVRHLVGAGLLVPGDRLLSRPGTWGERVAVVRADGDLDVDGRVFDTPSAAGKFAKGDGGSTNGWKFWRLADGRSLADLRAAYQG</sequence>
<evidence type="ECO:0000313" key="5">
    <source>
        <dbReference type="Proteomes" id="UP000186040"/>
    </source>
</evidence>
<dbReference type="Pfam" id="PF03235">
    <property type="entry name" value="GmrSD_N"/>
    <property type="match status" value="1"/>
</dbReference>
<comment type="caution">
    <text evidence="4">The sequence shown here is derived from an EMBL/GenBank/DDBJ whole genome shotgun (WGS) entry which is preliminary data.</text>
</comment>
<dbReference type="PANTHER" id="PTHR35149">
    <property type="entry name" value="SLL5132 PROTEIN"/>
    <property type="match status" value="1"/>
</dbReference>
<dbReference type="Pfam" id="PF18755">
    <property type="entry name" value="RAMA"/>
    <property type="match status" value="1"/>
</dbReference>
<evidence type="ECO:0000259" key="2">
    <source>
        <dbReference type="Pfam" id="PF07510"/>
    </source>
</evidence>
<reference evidence="4 5" key="1">
    <citation type="submission" date="2016-10" db="EMBL/GenBank/DDBJ databases">
        <title>The Draft Genome Sequence of Actinokineospora bangkokensis 44EHWT reveals the biosynthetic pathway of antifungal compounds Thailandins with unusual extender unit butylmalonyl-CoA.</title>
        <authorList>
            <person name="Greule A."/>
            <person name="Intra B."/>
            <person name="Flemming S."/>
            <person name="Rommel M.G."/>
            <person name="Panbangred W."/>
            <person name="Bechthold A."/>
        </authorList>
    </citation>
    <scope>NUCLEOTIDE SEQUENCE [LARGE SCALE GENOMIC DNA]</scope>
    <source>
        <strain evidence="4 5">44EHW</strain>
    </source>
</reference>